<gene>
    <name evidence="5" type="ORF">I4641_05620</name>
</gene>
<evidence type="ECO:0000256" key="3">
    <source>
        <dbReference type="SAM" id="Phobius"/>
    </source>
</evidence>
<dbReference type="InterPro" id="IPR039420">
    <property type="entry name" value="WalR-like"/>
</dbReference>
<dbReference type="PANTHER" id="PTHR43214">
    <property type="entry name" value="TWO-COMPONENT RESPONSE REGULATOR"/>
    <property type="match status" value="1"/>
</dbReference>
<protein>
    <submittedName>
        <fullName evidence="5">Response regulator</fullName>
    </submittedName>
</protein>
<evidence type="ECO:0000313" key="5">
    <source>
        <dbReference type="EMBL" id="MCC0176456.1"/>
    </source>
</evidence>
<dbReference type="InterPro" id="IPR058245">
    <property type="entry name" value="NreC/VraR/RcsB-like_REC"/>
</dbReference>
<dbReference type="CDD" id="cd17535">
    <property type="entry name" value="REC_NarL-like"/>
    <property type="match status" value="1"/>
</dbReference>
<feature type="domain" description="Response regulatory" evidence="4">
    <location>
        <begin position="3"/>
        <end position="119"/>
    </location>
</feature>
<name>A0A964FF15_9CYAN</name>
<accession>A0A964FF15</accession>
<evidence type="ECO:0000256" key="1">
    <source>
        <dbReference type="ARBA" id="ARBA00023125"/>
    </source>
</evidence>
<dbReference type="AlphaFoldDB" id="A0A964FF15"/>
<proteinExistence type="predicted"/>
<dbReference type="SMART" id="SM00448">
    <property type="entry name" value="REC"/>
    <property type="match status" value="1"/>
</dbReference>
<dbReference type="Proteomes" id="UP000729733">
    <property type="component" value="Unassembled WGS sequence"/>
</dbReference>
<dbReference type="Gene3D" id="3.40.50.2300">
    <property type="match status" value="1"/>
</dbReference>
<keyword evidence="3" id="KW-0812">Transmembrane</keyword>
<comment type="caution">
    <text evidence="5">The sequence shown here is derived from an EMBL/GenBank/DDBJ whole genome shotgun (WGS) entry which is preliminary data.</text>
</comment>
<dbReference type="PROSITE" id="PS50110">
    <property type="entry name" value="RESPONSE_REGULATORY"/>
    <property type="match status" value="1"/>
</dbReference>
<organism evidence="5 6">
    <name type="scientific">Waterburya agarophytonicola KI4</name>
    <dbReference type="NCBI Taxonomy" id="2874699"/>
    <lineage>
        <taxon>Bacteria</taxon>
        <taxon>Bacillati</taxon>
        <taxon>Cyanobacteriota</taxon>
        <taxon>Cyanophyceae</taxon>
        <taxon>Pleurocapsales</taxon>
        <taxon>Hyellaceae</taxon>
        <taxon>Waterburya</taxon>
        <taxon>Waterburya agarophytonicola</taxon>
    </lineage>
</organism>
<keyword evidence="6" id="KW-1185">Reference proteome</keyword>
<evidence type="ECO:0000259" key="4">
    <source>
        <dbReference type="PROSITE" id="PS50110"/>
    </source>
</evidence>
<feature type="modified residue" description="4-aspartylphosphate" evidence="2">
    <location>
        <position position="54"/>
    </location>
</feature>
<dbReference type="SUPFAM" id="SSF52172">
    <property type="entry name" value="CheY-like"/>
    <property type="match status" value="1"/>
</dbReference>
<dbReference type="PANTHER" id="PTHR43214:SF43">
    <property type="entry name" value="TWO-COMPONENT RESPONSE REGULATOR"/>
    <property type="match status" value="1"/>
</dbReference>
<reference evidence="5" key="1">
    <citation type="journal article" date="2021" name="Antonie Van Leeuwenhoek">
        <title>Draft genome and description of Waterburya agarophytonicola gen. nov. sp. nov. (Pleurocapsales, Cyanobacteria): a seaweed symbiont.</title>
        <authorList>
            <person name="Bonthond G."/>
            <person name="Shalygin S."/>
            <person name="Bayer T."/>
            <person name="Weinberger F."/>
        </authorList>
    </citation>
    <scope>NUCLEOTIDE SEQUENCE</scope>
    <source>
        <strain evidence="5">KI4</strain>
    </source>
</reference>
<evidence type="ECO:0000256" key="2">
    <source>
        <dbReference type="PROSITE-ProRule" id="PRU00169"/>
    </source>
</evidence>
<feature type="transmembrane region" description="Helical" evidence="3">
    <location>
        <begin position="608"/>
        <end position="627"/>
    </location>
</feature>
<dbReference type="GO" id="GO:0003677">
    <property type="term" value="F:DNA binding"/>
    <property type="evidence" value="ECO:0007669"/>
    <property type="project" value="UniProtKB-KW"/>
</dbReference>
<dbReference type="Pfam" id="PF00072">
    <property type="entry name" value="Response_reg"/>
    <property type="match status" value="1"/>
</dbReference>
<dbReference type="EMBL" id="JADWDC010000009">
    <property type="protein sequence ID" value="MCC0176456.1"/>
    <property type="molecule type" value="Genomic_DNA"/>
</dbReference>
<dbReference type="InterPro" id="IPR001789">
    <property type="entry name" value="Sig_transdc_resp-reg_receiver"/>
</dbReference>
<sequence length="635" mass="69928">MIRILIVDDQKVIREKLRYMVQQYSDMEVVGIATEGNSALEQVELLNPDIILIDIEMPNMDGIAATKIISSKFSQTKVLVLSSFDSQEYVAKSLDAGAKGYLLKSLSAEELHNSIKFIHQGYSQILGPGLLREMATVGSPVASSSVISKSHAAASNGSNYKGIEAIGFDDSEQGIITSNGNNGSELSGQSSAKSKFRWKFWLSSWAVLNLAVWTLALLSLKFKIPTYVSEWSLVLPGEEKVDFKIPNIGEALARNNSAVEDIDPRNNILYLASSKSVILNAADSMEMSSSEFGEPDIELVDGSAIISFKIIGDSPEQAQAKAKALHQSILQTIKSFRVDKTNQRTESASETVEADRAKLTKLQQQLNDHTVSSDLVSPEQIQVLIGRIESLRDQKKSISRDLAGFDQEIASLSGNLGLSPQQAEDLLALQGDSIFQQHLQQYNQITGNLALLQSRFTANAPQVVDERLKQQDIETALFDRGRWVIDKPIDRQMLKKLSLQDNTGQKDVESMAKSLLSASNSQQILAKKEQALDRQISELDARIKKLNQEKIPFENLQREIQFAEALLTSKAAGLDIAGDSSPAFPDIQILSSPSLPDKRNPDDIRKPLIGALALTFLSTTGLMLFAWDKKNAFKF</sequence>
<keyword evidence="2" id="KW-0597">Phosphoprotein</keyword>
<dbReference type="GO" id="GO:0000160">
    <property type="term" value="P:phosphorelay signal transduction system"/>
    <property type="evidence" value="ECO:0007669"/>
    <property type="project" value="InterPro"/>
</dbReference>
<dbReference type="RefSeq" id="WP_229639494.1">
    <property type="nucleotide sequence ID" value="NZ_JADWDC010000009.1"/>
</dbReference>
<dbReference type="InterPro" id="IPR011006">
    <property type="entry name" value="CheY-like_superfamily"/>
</dbReference>
<evidence type="ECO:0000313" key="6">
    <source>
        <dbReference type="Proteomes" id="UP000729733"/>
    </source>
</evidence>
<keyword evidence="1" id="KW-0238">DNA-binding</keyword>
<keyword evidence="3" id="KW-1133">Transmembrane helix</keyword>
<keyword evidence="3" id="KW-0472">Membrane</keyword>